<dbReference type="GO" id="GO:0051213">
    <property type="term" value="F:dioxygenase activity"/>
    <property type="evidence" value="ECO:0007669"/>
    <property type="project" value="UniProtKB-KW"/>
</dbReference>
<evidence type="ECO:0000313" key="8">
    <source>
        <dbReference type="Proteomes" id="UP000198688"/>
    </source>
</evidence>
<name>A0A1H2DC33_9ACTN</name>
<dbReference type="PANTHER" id="PTHR43557">
    <property type="entry name" value="APOPTOSIS-INDUCING FACTOR 1"/>
    <property type="match status" value="1"/>
</dbReference>
<dbReference type="AlphaFoldDB" id="A0A1H2DC33"/>
<evidence type="ECO:0000256" key="1">
    <source>
        <dbReference type="ARBA" id="ARBA00001974"/>
    </source>
</evidence>
<dbReference type="InterPro" id="IPR028202">
    <property type="entry name" value="Reductase_C"/>
</dbReference>
<dbReference type="SUPFAM" id="SSF51905">
    <property type="entry name" value="FAD/NAD(P)-binding domain"/>
    <property type="match status" value="1"/>
</dbReference>
<evidence type="ECO:0000256" key="4">
    <source>
        <dbReference type="ARBA" id="ARBA00023002"/>
    </source>
</evidence>
<proteinExistence type="predicted"/>
<dbReference type="GO" id="GO:0005737">
    <property type="term" value="C:cytoplasm"/>
    <property type="evidence" value="ECO:0007669"/>
    <property type="project" value="TreeGrafter"/>
</dbReference>
<dbReference type="SUPFAM" id="SSF55424">
    <property type="entry name" value="FAD/NAD-linked reductases, dimerisation (C-terminal) domain"/>
    <property type="match status" value="1"/>
</dbReference>
<dbReference type="Pfam" id="PF14759">
    <property type="entry name" value="Reductase_C"/>
    <property type="match status" value="1"/>
</dbReference>
<dbReference type="Pfam" id="PF07992">
    <property type="entry name" value="Pyr_redox_2"/>
    <property type="match status" value="1"/>
</dbReference>
<dbReference type="PANTHER" id="PTHR43557:SF2">
    <property type="entry name" value="RIESKE DOMAIN-CONTAINING PROTEIN-RELATED"/>
    <property type="match status" value="1"/>
</dbReference>
<keyword evidence="7" id="KW-0223">Dioxygenase</keyword>
<sequence>MQNLGVVIVGAGHGGSAAAAELRSAGYPGPITVLGQEPHAPYHRPPLSKAWLAGTADANSLQLRPGRFYLEQGIDLRTGSTVVEIDRARSTVALADGREHVYDHLILATGSRPRRLPLPGADLDGVLALRDARDADRLKAALVPGSRAIVIGGGYLGLEVAAAASGLGVQVTVVEQQNRLLPRVAGDVLAGFLEGFHRSHGVEVLLSAAVTRLEGSSAGQVRCVHLSDGHVIDADTVLIAAGGVPNVELAEDAGLDCADGIVCDQSGRTSDPRIFAIGDCARRPVPHGGGLLRLESVHNANEQARRVAAVLCGLPLPPDEVPWFWSNQYDLKLQLAGLPYDVDEVVVRGDATKAPLAVFYLRHGVIQAVEAVNAPREFAVGRQLIGACRKVVPELLADPSVAMRDVSAAATEVAPAQK</sequence>
<evidence type="ECO:0000256" key="3">
    <source>
        <dbReference type="ARBA" id="ARBA00022827"/>
    </source>
</evidence>
<reference evidence="7 8" key="1">
    <citation type="submission" date="2016-10" db="EMBL/GenBank/DDBJ databases">
        <authorList>
            <person name="de Groot N.N."/>
        </authorList>
    </citation>
    <scope>NUCLEOTIDE SEQUENCE [LARGE SCALE GENOMIC DNA]</scope>
    <source>
        <strain evidence="7 8">DSM 43941</strain>
    </source>
</reference>
<evidence type="ECO:0000259" key="5">
    <source>
        <dbReference type="Pfam" id="PF07992"/>
    </source>
</evidence>
<dbReference type="OrthoDB" id="1145at2"/>
<dbReference type="InterPro" id="IPR036188">
    <property type="entry name" value="FAD/NAD-bd_sf"/>
</dbReference>
<dbReference type="RefSeq" id="WP_092555585.1">
    <property type="nucleotide sequence ID" value="NZ_BOMJ01000109.1"/>
</dbReference>
<dbReference type="PRINTS" id="PR00411">
    <property type="entry name" value="PNDRDTASEI"/>
</dbReference>
<dbReference type="InterPro" id="IPR050446">
    <property type="entry name" value="FAD-oxidoreductase/Apoptosis"/>
</dbReference>
<protein>
    <submittedName>
        <fullName evidence="7">3-phenylpropionate/trans-cinnamate dioxygenase ferredoxin reductase subunit</fullName>
    </submittedName>
</protein>
<dbReference type="Gene3D" id="3.30.390.30">
    <property type="match status" value="1"/>
</dbReference>
<feature type="domain" description="FAD/NAD(P)-binding" evidence="5">
    <location>
        <begin position="6"/>
        <end position="304"/>
    </location>
</feature>
<keyword evidence="4" id="KW-0560">Oxidoreductase</keyword>
<keyword evidence="2" id="KW-0285">Flavoprotein</keyword>
<dbReference type="STRING" id="113562.SAMN04489716_9143"/>
<gene>
    <name evidence="7" type="ORF">SAMN04489716_9143</name>
</gene>
<dbReference type="InterPro" id="IPR023753">
    <property type="entry name" value="FAD/NAD-binding_dom"/>
</dbReference>
<keyword evidence="3" id="KW-0274">FAD</keyword>
<dbReference type="InterPro" id="IPR016156">
    <property type="entry name" value="FAD/NAD-linked_Rdtase_dimer_sf"/>
</dbReference>
<dbReference type="EMBL" id="LT629758">
    <property type="protein sequence ID" value="SDT80293.1"/>
    <property type="molecule type" value="Genomic_DNA"/>
</dbReference>
<dbReference type="GO" id="GO:0016651">
    <property type="term" value="F:oxidoreductase activity, acting on NAD(P)H"/>
    <property type="evidence" value="ECO:0007669"/>
    <property type="project" value="TreeGrafter"/>
</dbReference>
<dbReference type="PRINTS" id="PR00368">
    <property type="entry name" value="FADPNR"/>
</dbReference>
<evidence type="ECO:0000313" key="7">
    <source>
        <dbReference type="EMBL" id="SDT80293.1"/>
    </source>
</evidence>
<comment type="cofactor">
    <cofactor evidence="1">
        <name>FAD</name>
        <dbReference type="ChEBI" id="CHEBI:57692"/>
    </cofactor>
</comment>
<keyword evidence="8" id="KW-1185">Reference proteome</keyword>
<feature type="domain" description="Reductase C-terminal" evidence="6">
    <location>
        <begin position="323"/>
        <end position="406"/>
    </location>
</feature>
<evidence type="ECO:0000259" key="6">
    <source>
        <dbReference type="Pfam" id="PF14759"/>
    </source>
</evidence>
<dbReference type="Proteomes" id="UP000198688">
    <property type="component" value="Chromosome I"/>
</dbReference>
<evidence type="ECO:0000256" key="2">
    <source>
        <dbReference type="ARBA" id="ARBA00022630"/>
    </source>
</evidence>
<accession>A0A1H2DC33</accession>
<dbReference type="Gene3D" id="3.50.50.60">
    <property type="entry name" value="FAD/NAD(P)-binding domain"/>
    <property type="match status" value="2"/>
</dbReference>
<organism evidence="7 8">
    <name type="scientific">Actinoplanes derwentensis</name>
    <dbReference type="NCBI Taxonomy" id="113562"/>
    <lineage>
        <taxon>Bacteria</taxon>
        <taxon>Bacillati</taxon>
        <taxon>Actinomycetota</taxon>
        <taxon>Actinomycetes</taxon>
        <taxon>Micromonosporales</taxon>
        <taxon>Micromonosporaceae</taxon>
        <taxon>Actinoplanes</taxon>
    </lineage>
</organism>